<keyword evidence="4" id="KW-0378">Hydrolase</keyword>
<evidence type="ECO:0000259" key="8">
    <source>
        <dbReference type="SMART" id="SM01011"/>
    </source>
</evidence>
<accession>A0A1E4U2E6</accession>
<feature type="domain" description="Aminopeptidase P N-terminal" evidence="8">
    <location>
        <begin position="82"/>
        <end position="219"/>
    </location>
</feature>
<dbReference type="SUPFAM" id="SSF53092">
    <property type="entry name" value="Creatinase/prolidase N-terminal domain"/>
    <property type="match status" value="1"/>
</dbReference>
<dbReference type="GO" id="GO:0050821">
    <property type="term" value="P:protein stabilization"/>
    <property type="evidence" value="ECO:0007669"/>
    <property type="project" value="EnsemblFungi"/>
</dbReference>
<keyword evidence="5" id="KW-0464">Manganese</keyword>
<comment type="cofactor">
    <cofactor evidence="1">
        <name>Mn(2+)</name>
        <dbReference type="ChEBI" id="CHEBI:29035"/>
    </cofactor>
</comment>
<dbReference type="Pfam" id="PF00557">
    <property type="entry name" value="Peptidase_M24"/>
    <property type="match status" value="1"/>
</dbReference>
<evidence type="ECO:0000313" key="10">
    <source>
        <dbReference type="Proteomes" id="UP000094236"/>
    </source>
</evidence>
<dbReference type="GO" id="GO:0005739">
    <property type="term" value="C:mitochondrion"/>
    <property type="evidence" value="ECO:0007669"/>
    <property type="project" value="EnsemblFungi"/>
</dbReference>
<keyword evidence="7" id="KW-0732">Signal</keyword>
<keyword evidence="10" id="KW-1185">Reference proteome</keyword>
<dbReference type="InterPro" id="IPR001131">
    <property type="entry name" value="Peptidase_M24B_aminopep-P_CS"/>
</dbReference>
<proteinExistence type="inferred from homology"/>
<feature type="signal peptide" evidence="7">
    <location>
        <begin position="1"/>
        <end position="25"/>
    </location>
</feature>
<evidence type="ECO:0000256" key="2">
    <source>
        <dbReference type="ARBA" id="ARBA00008766"/>
    </source>
</evidence>
<dbReference type="InterPro" id="IPR029149">
    <property type="entry name" value="Creatin/AminoP/Spt16_N"/>
</dbReference>
<name>A0A1E4U2E6_PACTA</name>
<dbReference type="InterPro" id="IPR052433">
    <property type="entry name" value="X-Pro_dipept-like"/>
</dbReference>
<dbReference type="OrthoDB" id="4215474at2759"/>
<dbReference type="InterPro" id="IPR000994">
    <property type="entry name" value="Pept_M24"/>
</dbReference>
<dbReference type="GO" id="GO:0005634">
    <property type="term" value="C:nucleus"/>
    <property type="evidence" value="ECO:0007669"/>
    <property type="project" value="EnsemblFungi"/>
</dbReference>
<dbReference type="GO" id="GO:0070006">
    <property type="term" value="F:metalloaminopeptidase activity"/>
    <property type="evidence" value="ECO:0007669"/>
    <property type="project" value="InterPro"/>
</dbReference>
<evidence type="ECO:0000256" key="5">
    <source>
        <dbReference type="ARBA" id="ARBA00023211"/>
    </source>
</evidence>
<evidence type="ECO:0000313" key="9">
    <source>
        <dbReference type="EMBL" id="ODV98167.1"/>
    </source>
</evidence>
<evidence type="ECO:0000256" key="6">
    <source>
        <dbReference type="RuleBase" id="RU000590"/>
    </source>
</evidence>
<dbReference type="Gene3D" id="3.40.350.10">
    <property type="entry name" value="Creatinase/prolidase N-terminal domain"/>
    <property type="match status" value="1"/>
</dbReference>
<gene>
    <name evidence="9" type="ORF">PACTADRAFT_83490</name>
</gene>
<dbReference type="PANTHER" id="PTHR43226:SF4">
    <property type="entry name" value="XAA-PRO AMINOPEPTIDASE 3"/>
    <property type="match status" value="1"/>
</dbReference>
<dbReference type="EMBL" id="KV454011">
    <property type="protein sequence ID" value="ODV98167.1"/>
    <property type="molecule type" value="Genomic_DNA"/>
</dbReference>
<dbReference type="GO" id="GO:0016485">
    <property type="term" value="P:protein processing"/>
    <property type="evidence" value="ECO:0007669"/>
    <property type="project" value="EnsemblFungi"/>
</dbReference>
<dbReference type="InterPro" id="IPR007865">
    <property type="entry name" value="Aminopep_P_N"/>
</dbReference>
<dbReference type="AlphaFoldDB" id="A0A1E4U2E6"/>
<comment type="similarity">
    <text evidence="2 6">Belongs to the peptidase M24B family.</text>
</comment>
<protein>
    <recommendedName>
        <fullName evidence="8">Aminopeptidase P N-terminal domain-containing protein</fullName>
    </recommendedName>
</protein>
<organism evidence="9 10">
    <name type="scientific">Pachysolen tannophilus NRRL Y-2460</name>
    <dbReference type="NCBI Taxonomy" id="669874"/>
    <lineage>
        <taxon>Eukaryota</taxon>
        <taxon>Fungi</taxon>
        <taxon>Dikarya</taxon>
        <taxon>Ascomycota</taxon>
        <taxon>Saccharomycotina</taxon>
        <taxon>Pichiomycetes</taxon>
        <taxon>Pachysolenaceae</taxon>
        <taxon>Pachysolen</taxon>
    </lineage>
</organism>
<dbReference type="SUPFAM" id="SSF55920">
    <property type="entry name" value="Creatinase/aminopeptidase"/>
    <property type="match status" value="1"/>
</dbReference>
<dbReference type="PROSITE" id="PS00491">
    <property type="entry name" value="PROLINE_PEPTIDASE"/>
    <property type="match status" value="1"/>
</dbReference>
<dbReference type="SMART" id="SM01011">
    <property type="entry name" value="AMP_N"/>
    <property type="match status" value="1"/>
</dbReference>
<evidence type="ECO:0000256" key="4">
    <source>
        <dbReference type="ARBA" id="ARBA00022801"/>
    </source>
</evidence>
<dbReference type="InterPro" id="IPR036005">
    <property type="entry name" value="Creatinase/aminopeptidase-like"/>
</dbReference>
<dbReference type="STRING" id="669874.A0A1E4U2E6"/>
<dbReference type="Pfam" id="PF05195">
    <property type="entry name" value="AMP_N"/>
    <property type="match status" value="1"/>
</dbReference>
<feature type="chain" id="PRO_5009163496" description="Aminopeptidase P N-terminal domain-containing protein" evidence="7">
    <location>
        <begin position="26"/>
        <end position="532"/>
    </location>
</feature>
<reference evidence="10" key="1">
    <citation type="submission" date="2016-05" db="EMBL/GenBank/DDBJ databases">
        <title>Comparative genomics of biotechnologically important yeasts.</title>
        <authorList>
            <consortium name="DOE Joint Genome Institute"/>
            <person name="Riley R."/>
            <person name="Haridas S."/>
            <person name="Wolfe K.H."/>
            <person name="Lopes M.R."/>
            <person name="Hittinger C.T."/>
            <person name="Goker M."/>
            <person name="Salamov A."/>
            <person name="Wisecaver J."/>
            <person name="Long T.M."/>
            <person name="Aerts A.L."/>
            <person name="Barry K."/>
            <person name="Choi C."/>
            <person name="Clum A."/>
            <person name="Coughlan A.Y."/>
            <person name="Deshpande S."/>
            <person name="Douglass A.P."/>
            <person name="Hanson S.J."/>
            <person name="Klenk H.-P."/>
            <person name="Labutti K."/>
            <person name="Lapidus A."/>
            <person name="Lindquist E."/>
            <person name="Lipzen A."/>
            <person name="Meier-Kolthoff J.P."/>
            <person name="Ohm R.A."/>
            <person name="Otillar R.P."/>
            <person name="Pangilinan J."/>
            <person name="Peng Y."/>
            <person name="Rokas A."/>
            <person name="Rosa C.A."/>
            <person name="Scheuner C."/>
            <person name="Sibirny A.A."/>
            <person name="Slot J.C."/>
            <person name="Stielow J.B."/>
            <person name="Sun H."/>
            <person name="Kurtzman C.P."/>
            <person name="Blackwell M."/>
            <person name="Grigoriev I.V."/>
            <person name="Jeffries T.W."/>
        </authorList>
    </citation>
    <scope>NUCLEOTIDE SEQUENCE [LARGE SCALE GENOMIC DNA]</scope>
    <source>
        <strain evidence="10">NRRL Y-2460</strain>
    </source>
</reference>
<dbReference type="CDD" id="cd01087">
    <property type="entry name" value="Prolidase"/>
    <property type="match status" value="1"/>
</dbReference>
<dbReference type="PANTHER" id="PTHR43226">
    <property type="entry name" value="XAA-PRO AMINOPEPTIDASE 3"/>
    <property type="match status" value="1"/>
</dbReference>
<sequence>MLSSSFASSRAIWSLLLAAARPALNSGGIRRQFHSFGKLNKRFLNASEHFLKTRSIPDFTAGQPLHETRPHAIKAGDLTPGIAATEYFERRLRLVEGLAARSLVIVPGSVLKYASGAVFYKFQQNTDFYYLTGWNEPDSICILEKPTNNLEDVIFHLVVPPKNPNAEQWEGNRTGIEGAKEIFNADQVFPNDRFVNHLEKLIQKNQFIYYDSLENKNKNSNFFANFFQKSDDENKFVTTIESLLKKNNKNPHPISGIMTSLRVIKSNSELAVLRKAGEISGRAYNKAYANFFQNERTLASFLEYQFISGGCSGNAYIPVVAGGPNSLTIHYTRNDDIFHDGELVLVDAAGALGGYRADISRTWPVNGKFTPAQRDLYQALLNVQRHCISQCTELNQISLQGLHDISVKELTKELKNIGFAHLTEYETTKLYPHYIGHNLGLDVHDVPDYSRNKLLKKNQVITIEPGIYVPDDMRWPKHFRNLGIRIEDNIAIQRDSQINLTVEAAKEIVDIENIAQNGITTNYEEDVVDVLV</sequence>
<dbReference type="Proteomes" id="UP000094236">
    <property type="component" value="Unassembled WGS sequence"/>
</dbReference>
<dbReference type="Gene3D" id="3.90.230.10">
    <property type="entry name" value="Creatinase/methionine aminopeptidase superfamily"/>
    <property type="match status" value="1"/>
</dbReference>
<evidence type="ECO:0000256" key="7">
    <source>
        <dbReference type="SAM" id="SignalP"/>
    </source>
</evidence>
<evidence type="ECO:0000256" key="1">
    <source>
        <dbReference type="ARBA" id="ARBA00001936"/>
    </source>
</evidence>
<dbReference type="GO" id="GO:0030145">
    <property type="term" value="F:manganese ion binding"/>
    <property type="evidence" value="ECO:0007669"/>
    <property type="project" value="InterPro"/>
</dbReference>
<evidence type="ECO:0000256" key="3">
    <source>
        <dbReference type="ARBA" id="ARBA00022723"/>
    </source>
</evidence>
<keyword evidence="3 6" id="KW-0479">Metal-binding</keyword>